<dbReference type="Proteomes" id="UP000762676">
    <property type="component" value="Unassembled WGS sequence"/>
</dbReference>
<dbReference type="EMBL" id="BMAT01001637">
    <property type="protein sequence ID" value="GFR89614.1"/>
    <property type="molecule type" value="Genomic_DNA"/>
</dbReference>
<keyword evidence="2" id="KW-1185">Reference proteome</keyword>
<protein>
    <submittedName>
        <fullName evidence="1">Uncharacterized protein</fullName>
    </submittedName>
</protein>
<organism evidence="1 2">
    <name type="scientific">Elysia marginata</name>
    <dbReference type="NCBI Taxonomy" id="1093978"/>
    <lineage>
        <taxon>Eukaryota</taxon>
        <taxon>Metazoa</taxon>
        <taxon>Spiralia</taxon>
        <taxon>Lophotrochozoa</taxon>
        <taxon>Mollusca</taxon>
        <taxon>Gastropoda</taxon>
        <taxon>Heterobranchia</taxon>
        <taxon>Euthyneura</taxon>
        <taxon>Panpulmonata</taxon>
        <taxon>Sacoglossa</taxon>
        <taxon>Placobranchoidea</taxon>
        <taxon>Plakobranchidae</taxon>
        <taxon>Elysia</taxon>
    </lineage>
</organism>
<reference evidence="1 2" key="1">
    <citation type="journal article" date="2021" name="Elife">
        <title>Chloroplast acquisition without the gene transfer in kleptoplastic sea slugs, Plakobranchus ocellatus.</title>
        <authorList>
            <person name="Maeda T."/>
            <person name="Takahashi S."/>
            <person name="Yoshida T."/>
            <person name="Shimamura S."/>
            <person name="Takaki Y."/>
            <person name="Nagai Y."/>
            <person name="Toyoda A."/>
            <person name="Suzuki Y."/>
            <person name="Arimoto A."/>
            <person name="Ishii H."/>
            <person name="Satoh N."/>
            <person name="Nishiyama T."/>
            <person name="Hasebe M."/>
            <person name="Maruyama T."/>
            <person name="Minagawa J."/>
            <person name="Obokata J."/>
            <person name="Shigenobu S."/>
        </authorList>
    </citation>
    <scope>NUCLEOTIDE SEQUENCE [LARGE SCALE GENOMIC DNA]</scope>
</reference>
<gene>
    <name evidence="1" type="ORF">ElyMa_000798500</name>
</gene>
<sequence length="102" mass="11404">MTNTSTLPLYALERLLTYTAIDTSYCKKLGEQLAPLSCSSGAGVVFSTANEIDRFFNLIFSSIPLGIRTEDDNLVGKTKQYQKEPLWVDFLSTPIKARKHLT</sequence>
<comment type="caution">
    <text evidence="1">The sequence shown here is derived from an EMBL/GenBank/DDBJ whole genome shotgun (WGS) entry which is preliminary data.</text>
</comment>
<dbReference type="AlphaFoldDB" id="A0AAV4GVR6"/>
<accession>A0AAV4GVR6</accession>
<name>A0AAV4GVR6_9GAST</name>
<evidence type="ECO:0000313" key="2">
    <source>
        <dbReference type="Proteomes" id="UP000762676"/>
    </source>
</evidence>
<proteinExistence type="predicted"/>
<evidence type="ECO:0000313" key="1">
    <source>
        <dbReference type="EMBL" id="GFR89614.1"/>
    </source>
</evidence>